<proteinExistence type="predicted"/>
<accession>A0A183P729</accession>
<evidence type="ECO:0000313" key="1">
    <source>
        <dbReference type="EMBL" id="VDP53175.1"/>
    </source>
</evidence>
<keyword evidence="2" id="KW-1185">Reference proteome</keyword>
<dbReference type="EMBL" id="UZAL01030324">
    <property type="protein sequence ID" value="VDP53175.1"/>
    <property type="molecule type" value="Genomic_DNA"/>
</dbReference>
<evidence type="ECO:0000313" key="2">
    <source>
        <dbReference type="Proteomes" id="UP000269396"/>
    </source>
</evidence>
<protein>
    <submittedName>
        <fullName evidence="1">Uncharacterized protein</fullName>
    </submittedName>
</protein>
<dbReference type="STRING" id="31246.A0A183P729"/>
<sequence length="217" mass="24694">MDVPAESRSDEPGVLKEYKNRENYHTLDNESIKEARIKPNLDLLEFVVEDGRSSFVESVGEQMYVSVFLQYYHPLRDTYLLRSNTVAFPRTLLGYFVNVDKTNQNSDSSTSTPVGPAAFVSARLRTADAIALRGPMASRRKPADSDPDVIFLKQQVQAPWCPVHYKRFIPSEAFERRIPLLYPNDDMPELTRNRVTGPSQEEYVNNLLASVTPHVVE</sequence>
<dbReference type="AlphaFoldDB" id="A0A183P729"/>
<dbReference type="Proteomes" id="UP000269396">
    <property type="component" value="Unassembled WGS sequence"/>
</dbReference>
<reference evidence="1 2" key="1">
    <citation type="submission" date="2018-11" db="EMBL/GenBank/DDBJ databases">
        <authorList>
            <consortium name="Pathogen Informatics"/>
        </authorList>
    </citation>
    <scope>NUCLEOTIDE SEQUENCE [LARGE SCALE GENOMIC DNA]</scope>
    <source>
        <strain>Denwood</strain>
        <strain evidence="2">Zambia</strain>
    </source>
</reference>
<gene>
    <name evidence="1" type="ORF">SMTD_LOCUS10164</name>
</gene>
<name>A0A183P729_9TREM</name>
<organism evidence="1 2">
    <name type="scientific">Schistosoma mattheei</name>
    <dbReference type="NCBI Taxonomy" id="31246"/>
    <lineage>
        <taxon>Eukaryota</taxon>
        <taxon>Metazoa</taxon>
        <taxon>Spiralia</taxon>
        <taxon>Lophotrochozoa</taxon>
        <taxon>Platyhelminthes</taxon>
        <taxon>Trematoda</taxon>
        <taxon>Digenea</taxon>
        <taxon>Strigeidida</taxon>
        <taxon>Schistosomatoidea</taxon>
        <taxon>Schistosomatidae</taxon>
        <taxon>Schistosoma</taxon>
    </lineage>
</organism>